<dbReference type="EMBL" id="VISO01000001">
    <property type="protein sequence ID" value="TVZ75132.1"/>
    <property type="molecule type" value="Genomic_DNA"/>
</dbReference>
<organism evidence="1 2">
    <name type="scientific">Rhizobium mongolense USDA 1844</name>
    <dbReference type="NCBI Taxonomy" id="1079460"/>
    <lineage>
        <taxon>Bacteria</taxon>
        <taxon>Pseudomonadati</taxon>
        <taxon>Pseudomonadota</taxon>
        <taxon>Alphaproteobacteria</taxon>
        <taxon>Hyphomicrobiales</taxon>
        <taxon>Rhizobiaceae</taxon>
        <taxon>Rhizobium/Agrobacterium group</taxon>
        <taxon>Rhizobium</taxon>
    </lineage>
</organism>
<dbReference type="AlphaFoldDB" id="A0A559TKJ0"/>
<accession>A0A559TKJ0</accession>
<sequence>MLQSLAIIVTDAREIVTDQRGRCQEALALPAGTSALSLLLSQLAQAGVQKTVILTLHGVGDLGLGLRNGLNGMELCLRALPTPNAGRLIDAVSVDEISEVRGDVFIFTENLNIDFSLIERLVRSSDRNLVVVGKAHSHRSFRLLKNKALRLTAILPQSSVSGRNVSADLSPIGVYKFSSELLRSVARSRRRRCNDDLEFFEAALGRQAYEMHVVHGGTTARREG</sequence>
<evidence type="ECO:0000313" key="1">
    <source>
        <dbReference type="EMBL" id="TVZ75132.1"/>
    </source>
</evidence>
<protein>
    <submittedName>
        <fullName evidence="1">Uncharacterized protein</fullName>
    </submittedName>
</protein>
<gene>
    <name evidence="1" type="ORF">BCL32_0559</name>
</gene>
<evidence type="ECO:0000313" key="2">
    <source>
        <dbReference type="Proteomes" id="UP000319824"/>
    </source>
</evidence>
<comment type="caution">
    <text evidence="1">The sequence shown here is derived from an EMBL/GenBank/DDBJ whole genome shotgun (WGS) entry which is preliminary data.</text>
</comment>
<dbReference type="Proteomes" id="UP000319824">
    <property type="component" value="Unassembled WGS sequence"/>
</dbReference>
<reference evidence="1 2" key="1">
    <citation type="submission" date="2019-06" db="EMBL/GenBank/DDBJ databases">
        <title>Pac Bio to generate improved reference genome sequences for organisms with transposon mutant libraries (support for FEBA project).</title>
        <authorList>
            <person name="Blow M."/>
        </authorList>
    </citation>
    <scope>NUCLEOTIDE SEQUENCE [LARGE SCALE GENOMIC DNA]</scope>
    <source>
        <strain evidence="1 2">USDA 1844</strain>
    </source>
</reference>
<proteinExistence type="predicted"/>
<name>A0A559TKJ0_9HYPH</name>